<dbReference type="PANTHER" id="PTHR20772:SF2">
    <property type="entry name" value="PROTEIN FMP42"/>
    <property type="match status" value="1"/>
</dbReference>
<keyword evidence="11" id="KW-1185">Reference proteome</keyword>
<accession>Q4UGT6</accession>
<gene>
    <name evidence="10" type="ORF">TA21100</name>
</gene>
<keyword evidence="4 9" id="KW-0812">Transmembrane</keyword>
<feature type="transmembrane region" description="Helical" evidence="9">
    <location>
        <begin position="174"/>
        <end position="194"/>
    </location>
</feature>
<feature type="transmembrane region" description="Helical" evidence="9">
    <location>
        <begin position="469"/>
        <end position="489"/>
    </location>
</feature>
<comment type="subcellular location">
    <subcellularLocation>
        <location evidence="1">Membrane</location>
        <topology evidence="1">Multi-pass membrane protein</topology>
    </subcellularLocation>
</comment>
<evidence type="ECO:0000256" key="1">
    <source>
        <dbReference type="ARBA" id="ARBA00004141"/>
    </source>
</evidence>
<keyword evidence="6 9" id="KW-1133">Transmembrane helix</keyword>
<dbReference type="OrthoDB" id="330047at2759"/>
<dbReference type="AlphaFoldDB" id="Q4UGT6"/>
<evidence type="ECO:0000256" key="6">
    <source>
        <dbReference type="ARBA" id="ARBA00022989"/>
    </source>
</evidence>
<keyword evidence="5" id="KW-0029">Amino-acid transport</keyword>
<dbReference type="OMA" id="EYICTIT"/>
<protein>
    <submittedName>
        <fullName evidence="10">Integral membrane protein, putative</fullName>
    </submittedName>
</protein>
<evidence type="ECO:0000313" key="11">
    <source>
        <dbReference type="Proteomes" id="UP000001950"/>
    </source>
</evidence>
<feature type="transmembrane region" description="Helical" evidence="9">
    <location>
        <begin position="548"/>
        <end position="572"/>
    </location>
</feature>
<dbReference type="eggNOG" id="ENOG502QYZ8">
    <property type="taxonomic scope" value="Eukaryota"/>
</dbReference>
<feature type="transmembrane region" description="Helical" evidence="9">
    <location>
        <begin position="519"/>
        <end position="541"/>
    </location>
</feature>
<evidence type="ECO:0000256" key="2">
    <source>
        <dbReference type="ARBA" id="ARBA00006595"/>
    </source>
</evidence>
<keyword evidence="7 9" id="KW-0472">Membrane</keyword>
<dbReference type="PANTHER" id="PTHR20772">
    <property type="entry name" value="PROTEIN FMP42"/>
    <property type="match status" value="1"/>
</dbReference>
<evidence type="ECO:0000256" key="7">
    <source>
        <dbReference type="ARBA" id="ARBA00023136"/>
    </source>
</evidence>
<feature type="transmembrane region" description="Helical" evidence="9">
    <location>
        <begin position="496"/>
        <end position="513"/>
    </location>
</feature>
<evidence type="ECO:0000256" key="9">
    <source>
        <dbReference type="SAM" id="Phobius"/>
    </source>
</evidence>
<feature type="compositionally biased region" description="Low complexity" evidence="8">
    <location>
        <begin position="623"/>
        <end position="637"/>
    </location>
</feature>
<evidence type="ECO:0000256" key="5">
    <source>
        <dbReference type="ARBA" id="ARBA00022970"/>
    </source>
</evidence>
<evidence type="ECO:0000256" key="3">
    <source>
        <dbReference type="ARBA" id="ARBA00022448"/>
    </source>
</evidence>
<feature type="region of interest" description="Disordered" evidence="8">
    <location>
        <begin position="19"/>
        <end position="38"/>
    </location>
</feature>
<dbReference type="InterPro" id="IPR036259">
    <property type="entry name" value="MFS_trans_sf"/>
</dbReference>
<dbReference type="EMBL" id="CR940347">
    <property type="protein sequence ID" value="CAI73703.1"/>
    <property type="molecule type" value="Genomic_DNA"/>
</dbReference>
<dbReference type="InterPro" id="IPR052599">
    <property type="entry name" value="SLC43A_AATransporter"/>
</dbReference>
<evidence type="ECO:0000256" key="8">
    <source>
        <dbReference type="SAM" id="MobiDB-lite"/>
    </source>
</evidence>
<dbReference type="InParanoid" id="Q4UGT6"/>
<dbReference type="KEGG" id="tan:TA21100"/>
<evidence type="ECO:0000256" key="4">
    <source>
        <dbReference type="ARBA" id="ARBA00022692"/>
    </source>
</evidence>
<feature type="transmembrane region" description="Helical" evidence="9">
    <location>
        <begin position="584"/>
        <end position="606"/>
    </location>
</feature>
<feature type="transmembrane region" description="Helical" evidence="9">
    <location>
        <begin position="241"/>
        <end position="262"/>
    </location>
</feature>
<reference evidence="10 11" key="1">
    <citation type="journal article" date="2005" name="Science">
        <title>Genome of the host-cell transforming parasite Theileria annulata compared with T. parva.</title>
        <authorList>
            <person name="Pain A."/>
            <person name="Renauld H."/>
            <person name="Berriman M."/>
            <person name="Murphy L."/>
            <person name="Yeats C.A."/>
            <person name="Weir W."/>
            <person name="Kerhornou A."/>
            <person name="Aslett M."/>
            <person name="Bishop R."/>
            <person name="Bouchier C."/>
            <person name="Cochet M."/>
            <person name="Coulson R.M.R."/>
            <person name="Cronin A."/>
            <person name="de Villiers E.P."/>
            <person name="Fraser A."/>
            <person name="Fosker N."/>
            <person name="Gardner M."/>
            <person name="Goble A."/>
            <person name="Griffiths-Jones S."/>
            <person name="Harris D.E."/>
            <person name="Katzer F."/>
            <person name="Larke N."/>
            <person name="Lord A."/>
            <person name="Maser P."/>
            <person name="McKellar S."/>
            <person name="Mooney P."/>
            <person name="Morton F."/>
            <person name="Nene V."/>
            <person name="O'Neil S."/>
            <person name="Price C."/>
            <person name="Quail M.A."/>
            <person name="Rabbinowitsch E."/>
            <person name="Rawlings N.D."/>
            <person name="Rutter S."/>
            <person name="Saunders D."/>
            <person name="Seeger K."/>
            <person name="Shah T."/>
            <person name="Squares R."/>
            <person name="Squares S."/>
            <person name="Tivey A."/>
            <person name="Walker A.R."/>
            <person name="Woodward J."/>
            <person name="Dobbelaere D.A.E."/>
            <person name="Langsley G."/>
            <person name="Rajandream M.A."/>
            <person name="McKeever D."/>
            <person name="Shiels B."/>
            <person name="Tait A."/>
            <person name="Barrell B.G."/>
            <person name="Hall N."/>
        </authorList>
    </citation>
    <scope>NUCLEOTIDE SEQUENCE [LARGE SCALE GENOMIC DNA]</scope>
    <source>
        <strain evidence="11">Ankara</strain>
    </source>
</reference>
<dbReference type="Proteomes" id="UP000001950">
    <property type="component" value="Chromosome 1"/>
</dbReference>
<comment type="similarity">
    <text evidence="2">Belongs to the SLC43A transporter (TC 2.A.1.44) family.</text>
</comment>
<name>Q4UGT6_THEAN</name>
<proteinExistence type="inferred from homology"/>
<dbReference type="GeneID" id="3864119"/>
<evidence type="ECO:0000313" key="10">
    <source>
        <dbReference type="EMBL" id="CAI73703.1"/>
    </source>
</evidence>
<feature type="transmembrane region" description="Helical" evidence="9">
    <location>
        <begin position="149"/>
        <end position="168"/>
    </location>
</feature>
<keyword evidence="3" id="KW-0813">Transport</keyword>
<dbReference type="VEuPathDB" id="PiroplasmaDB:TA21100"/>
<feature type="transmembrane region" description="Helical" evidence="9">
    <location>
        <begin position="61"/>
        <end position="81"/>
    </location>
</feature>
<organism evidence="10 11">
    <name type="scientific">Theileria annulata</name>
    <dbReference type="NCBI Taxonomy" id="5874"/>
    <lineage>
        <taxon>Eukaryota</taxon>
        <taxon>Sar</taxon>
        <taxon>Alveolata</taxon>
        <taxon>Apicomplexa</taxon>
        <taxon>Aconoidasida</taxon>
        <taxon>Piroplasmida</taxon>
        <taxon>Theileriidae</taxon>
        <taxon>Theileria</taxon>
    </lineage>
</organism>
<dbReference type="SUPFAM" id="SSF103473">
    <property type="entry name" value="MFS general substrate transporter"/>
    <property type="match status" value="1"/>
</dbReference>
<feature type="transmembrane region" description="Helical" evidence="9">
    <location>
        <begin position="206"/>
        <end position="229"/>
    </location>
</feature>
<sequence length="637" mass="72126">MAATNLDSVPSRRSYKFEISTSREPSTENTIYNSTQNDTNTPRTGSYYNAVAKYYTGMNRFVLLFLYCVTVVMCSSIYYNWSSLSRLLIRAGIYHWHCPQKSFIAKLEGQIKCNKQFLKLANLLVLTRSVDMGVSAITGYIVDRFTLRYVMVGGGVCFFFAWICLGYNSSHDFLIIIAFILFAISASCVMMATLNVMNLFWGHRALLICFTISFADDLSTFIPVLLNWAFTLTSPDNSNVFFRYMSLTGIPLVLIGSFAMPLRSWNYYIKEYFSLYGRSFSVISGGSKNKKSISGSRSRSWGLNHTGSSNITHTSYESNYDNKSSFLDQSSNSKSLEQVVTNSVNRVHLDRELDDTVLLDEKYQDHVTLLDGSDVESEQFQRLRTSKTTSSRSSYESNPVSTFMDVHSGVDTNTVNDTILKRAENRASLYHIFSIRFLLILSCFTITNFTNIFMSNLLLKNYSGRGNVLLTSEILLSLTCIPGFILGVVFDYSVKYVNLFLNFVSIVAFGFLFTKNLTLGYLVALLHTIITSVDVTTLIVYVDLIFPIEYICTITGVAFSLDGIFLLCFTWLDTFLLETETKFPIFFIFALLIIRMILIIVLHRIIDKDKTKKTDSQLTRQRSSTPTPSSSVSSQIV</sequence>
<dbReference type="GO" id="GO:0006865">
    <property type="term" value="P:amino acid transport"/>
    <property type="evidence" value="ECO:0007669"/>
    <property type="project" value="UniProtKB-KW"/>
</dbReference>
<dbReference type="STRING" id="5874.Q4UGT6"/>
<dbReference type="GO" id="GO:0016020">
    <property type="term" value="C:membrane"/>
    <property type="evidence" value="ECO:0007669"/>
    <property type="project" value="UniProtKB-SubCell"/>
</dbReference>
<feature type="region of interest" description="Disordered" evidence="8">
    <location>
        <begin position="616"/>
        <end position="637"/>
    </location>
</feature>
<feature type="transmembrane region" description="Helical" evidence="9">
    <location>
        <begin position="429"/>
        <end position="449"/>
    </location>
</feature>
<dbReference type="RefSeq" id="XP_954380.1">
    <property type="nucleotide sequence ID" value="XM_949287.1"/>
</dbReference>